<dbReference type="CDD" id="cd08054">
    <property type="entry name" value="gp6"/>
    <property type="match status" value="1"/>
</dbReference>
<proteinExistence type="predicted"/>
<dbReference type="InterPro" id="IPR021146">
    <property type="entry name" value="Phage_gp6-like_head-tail"/>
</dbReference>
<dbReference type="Proteomes" id="UP000282211">
    <property type="component" value="Unassembled WGS sequence"/>
</dbReference>
<dbReference type="NCBIfam" id="TIGR02215">
    <property type="entry name" value="phage_chp_gp8"/>
    <property type="match status" value="1"/>
</dbReference>
<dbReference type="InterPro" id="IPR006450">
    <property type="entry name" value="Phage_HK97_gp6-like"/>
</dbReference>
<dbReference type="NCBIfam" id="TIGR01560">
    <property type="entry name" value="put_DNA_pack"/>
    <property type="match status" value="1"/>
</dbReference>
<gene>
    <name evidence="1" type="ORF">DES40_0209</name>
</gene>
<dbReference type="EMBL" id="RBII01000001">
    <property type="protein sequence ID" value="RKQ70905.1"/>
    <property type="molecule type" value="Genomic_DNA"/>
</dbReference>
<evidence type="ECO:0000313" key="1">
    <source>
        <dbReference type="EMBL" id="RKQ70905.1"/>
    </source>
</evidence>
<comment type="caution">
    <text evidence="1">The sequence shown here is derived from an EMBL/GenBank/DDBJ whole genome shotgun (WGS) entry which is preliminary data.</text>
</comment>
<dbReference type="AlphaFoldDB" id="A0A420WJ08"/>
<organism evidence="1 2">
    <name type="scientific">Litorimonas taeanensis</name>
    <dbReference type="NCBI Taxonomy" id="568099"/>
    <lineage>
        <taxon>Bacteria</taxon>
        <taxon>Pseudomonadati</taxon>
        <taxon>Pseudomonadota</taxon>
        <taxon>Alphaproteobacteria</taxon>
        <taxon>Maricaulales</taxon>
        <taxon>Robiginitomaculaceae</taxon>
    </lineage>
</organism>
<dbReference type="OrthoDB" id="8452228at2"/>
<keyword evidence="2" id="KW-1185">Reference proteome</keyword>
<accession>A0A420WJ08</accession>
<protein>
    <submittedName>
        <fullName evidence="1">Putative phage protein (Predicted DNA packaging)/uncharacterized phiE125 gp8 family phage protein</fullName>
    </submittedName>
</protein>
<dbReference type="RefSeq" id="WP_121098721.1">
    <property type="nucleotide sequence ID" value="NZ_RBII01000001.1"/>
</dbReference>
<name>A0A420WJ08_9PROT</name>
<evidence type="ECO:0000313" key="2">
    <source>
        <dbReference type="Proteomes" id="UP000282211"/>
    </source>
</evidence>
<dbReference type="Gene3D" id="1.10.3230.30">
    <property type="entry name" value="Phage gp6-like head-tail connector protein"/>
    <property type="match status" value="1"/>
</dbReference>
<dbReference type="InParanoid" id="A0A420WJ08"/>
<reference evidence="1 2" key="1">
    <citation type="submission" date="2018-10" db="EMBL/GenBank/DDBJ databases">
        <title>Genomic Encyclopedia of Type Strains, Phase IV (KMG-IV): sequencing the most valuable type-strain genomes for metagenomic binning, comparative biology and taxonomic classification.</title>
        <authorList>
            <person name="Goeker M."/>
        </authorList>
    </citation>
    <scope>NUCLEOTIDE SEQUENCE [LARGE SCALE GENOMIC DNA]</scope>
    <source>
        <strain evidence="1 2">DSM 22008</strain>
    </source>
</reference>
<dbReference type="Pfam" id="PF05135">
    <property type="entry name" value="Phage_connect_1"/>
    <property type="match status" value="1"/>
</dbReference>
<dbReference type="InterPro" id="IPR011738">
    <property type="entry name" value="Phage_CHP"/>
</dbReference>
<sequence>MLTDINLPGIEPVTLDAAKLFLRIDHDDEDALITELIQSARERLESLCRTTLIMRAQRLTLLPPFHRKLALSIHPIQSVTGVTLHLQEGGEESVDIKTLCINLRSTPATIEPTKLGLWGWHNRQDVSALTVDVVAGYGEAINDIPMPLRQAMMLLVGQGYENRSGREVPSVPMLVDALIMPYRSLKI</sequence>